<dbReference type="EMBL" id="CZPT02001346">
    <property type="protein sequence ID" value="SCU70006.1"/>
    <property type="molecule type" value="Genomic_DNA"/>
</dbReference>
<gene>
    <name evidence="3" type="ORF">TEOVI_000157500</name>
</gene>
<keyword evidence="1" id="KW-0472">Membrane</keyword>
<evidence type="ECO:0000256" key="1">
    <source>
        <dbReference type="SAM" id="Phobius"/>
    </source>
</evidence>
<evidence type="ECO:0000313" key="4">
    <source>
        <dbReference type="Proteomes" id="UP000195570"/>
    </source>
</evidence>
<evidence type="ECO:0000313" key="3">
    <source>
        <dbReference type="EMBL" id="SCU70006.1"/>
    </source>
</evidence>
<dbReference type="VEuPathDB" id="TriTrypDB:TEOVI_000157500"/>
<accession>A0A1G4ID92</accession>
<dbReference type="Proteomes" id="UP000195570">
    <property type="component" value="Unassembled WGS sequence"/>
</dbReference>
<proteinExistence type="predicted"/>
<feature type="chain" id="PRO_5012204472" evidence="2">
    <location>
        <begin position="16"/>
        <end position="115"/>
    </location>
</feature>
<evidence type="ECO:0000256" key="2">
    <source>
        <dbReference type="SAM" id="SignalP"/>
    </source>
</evidence>
<keyword evidence="2" id="KW-0732">Signal</keyword>
<organism evidence="3 4">
    <name type="scientific">Trypanosoma equiperdum</name>
    <dbReference type="NCBI Taxonomy" id="5694"/>
    <lineage>
        <taxon>Eukaryota</taxon>
        <taxon>Discoba</taxon>
        <taxon>Euglenozoa</taxon>
        <taxon>Kinetoplastea</taxon>
        <taxon>Metakinetoplastina</taxon>
        <taxon>Trypanosomatida</taxon>
        <taxon>Trypanosomatidae</taxon>
        <taxon>Trypanosoma</taxon>
    </lineage>
</organism>
<sequence length="115" mass="12858">MTGLLILWDTGYVTALTFSLFTHSHFVVHGERRGWTTATADDMEMWDGVVVGFEGSASDREAVSEGRGDVTCPATSTCVCTFLCLIFFYFLVICITLLLIIQHSLLPPRLKLLFY</sequence>
<feature type="transmembrane region" description="Helical" evidence="1">
    <location>
        <begin position="74"/>
        <end position="101"/>
    </location>
</feature>
<dbReference type="AlphaFoldDB" id="A0A1G4ID92"/>
<feature type="signal peptide" evidence="2">
    <location>
        <begin position="1"/>
        <end position="15"/>
    </location>
</feature>
<protein>
    <submittedName>
        <fullName evidence="3">Uncharacterized protein</fullName>
    </submittedName>
</protein>
<comment type="caution">
    <text evidence="3">The sequence shown here is derived from an EMBL/GenBank/DDBJ whole genome shotgun (WGS) entry which is preliminary data.</text>
</comment>
<keyword evidence="4" id="KW-1185">Reference proteome</keyword>
<dbReference type="RefSeq" id="XP_067080883.1">
    <property type="nucleotide sequence ID" value="XM_067224782.1"/>
</dbReference>
<dbReference type="GeneID" id="92375515"/>
<keyword evidence="1" id="KW-0812">Transmembrane</keyword>
<reference evidence="3" key="1">
    <citation type="submission" date="2016-09" db="EMBL/GenBank/DDBJ databases">
        <authorList>
            <person name="Hebert L."/>
            <person name="Moumen B."/>
        </authorList>
    </citation>
    <scope>NUCLEOTIDE SEQUENCE [LARGE SCALE GENOMIC DNA]</scope>
    <source>
        <strain evidence="3">OVI</strain>
    </source>
</reference>
<name>A0A1G4ID92_TRYEQ</name>
<keyword evidence="1" id="KW-1133">Transmembrane helix</keyword>